<keyword evidence="1" id="KW-0472">Membrane</keyword>
<evidence type="ECO:0000313" key="2">
    <source>
        <dbReference type="EMBL" id="CUS42268.1"/>
    </source>
</evidence>
<protein>
    <recommendedName>
        <fullName evidence="3">DUF2069 domain-containing protein</fullName>
    </recommendedName>
</protein>
<evidence type="ECO:0008006" key="3">
    <source>
        <dbReference type="Google" id="ProtNLM"/>
    </source>
</evidence>
<dbReference type="Pfam" id="PF09842">
    <property type="entry name" value="DUF2069"/>
    <property type="match status" value="1"/>
</dbReference>
<reference evidence="2" key="1">
    <citation type="submission" date="2015-10" db="EMBL/GenBank/DDBJ databases">
        <authorList>
            <person name="Gilbert D.G."/>
        </authorList>
    </citation>
    <scope>NUCLEOTIDE SEQUENCE</scope>
</reference>
<feature type="transmembrane region" description="Helical" evidence="1">
    <location>
        <begin position="71"/>
        <end position="88"/>
    </location>
</feature>
<dbReference type="AlphaFoldDB" id="A0A160TEQ3"/>
<keyword evidence="1" id="KW-0812">Transmembrane</keyword>
<evidence type="ECO:0000256" key="1">
    <source>
        <dbReference type="SAM" id="Phobius"/>
    </source>
</evidence>
<accession>A0A160TEQ3</accession>
<feature type="transmembrane region" description="Helical" evidence="1">
    <location>
        <begin position="38"/>
        <end position="59"/>
    </location>
</feature>
<dbReference type="EMBL" id="CZQC01000064">
    <property type="protein sequence ID" value="CUS42268.1"/>
    <property type="molecule type" value="Genomic_DNA"/>
</dbReference>
<dbReference type="InterPro" id="IPR018643">
    <property type="entry name" value="DUF2069_membrane"/>
</dbReference>
<proteinExistence type="predicted"/>
<organism evidence="2">
    <name type="scientific">hydrothermal vent metagenome</name>
    <dbReference type="NCBI Taxonomy" id="652676"/>
    <lineage>
        <taxon>unclassified sequences</taxon>
        <taxon>metagenomes</taxon>
        <taxon>ecological metagenomes</taxon>
    </lineage>
</organism>
<sequence length="129" mass="14763">MKLTRVYQLMLTSYLGTLLVLLAYTFRSPPQTFDSATVLYATGTLYWALRSLPLLLFIPGLLKKSHKAASWLAYVIMLYFVFAITVLFTQGTELWGWLLIALTLTVFVTSMLFTRWQKAALRLQAEQNS</sequence>
<feature type="transmembrane region" description="Helical" evidence="1">
    <location>
        <begin position="7"/>
        <end position="26"/>
    </location>
</feature>
<keyword evidence="1" id="KW-1133">Transmembrane helix</keyword>
<name>A0A160TEQ3_9ZZZZ</name>
<feature type="transmembrane region" description="Helical" evidence="1">
    <location>
        <begin position="94"/>
        <end position="113"/>
    </location>
</feature>
<gene>
    <name evidence="2" type="ORF">MGWOODY_Tha609</name>
</gene>